<dbReference type="SUPFAM" id="SSF48371">
    <property type="entry name" value="ARM repeat"/>
    <property type="match status" value="1"/>
</dbReference>
<dbReference type="Gene3D" id="1.25.10.10">
    <property type="entry name" value="Leucine-rich Repeat Variant"/>
    <property type="match status" value="1"/>
</dbReference>
<dbReference type="PROSITE" id="PS50302">
    <property type="entry name" value="PUM"/>
    <property type="match status" value="1"/>
</dbReference>
<sequence length="382" mass="44868">MINFSIEKPTTLIKITKLEFETKCINDSIFTKNIDFYNDNFDESRIFNNLEENMDEQQLYQEQPFKRKKSNIYVNGLIYKKNSRTMSAEKDFNILKSTLKFDIRVKYFKLFDNDVLVYFFCELDALSFYMQYFNFFKLSFQQFCNWSPIQTDTFSEIKPKILYSKNNKNTTTCKEDTETIEYGRNRFFEAVEYFNNLKSNYNKNDLQQFSDDVSNNITDFAFCNTKELAVGSKSNKIMQEAFKIMSGEELDNIYDLLGYDIAAISASKHGAYTIQTLLTYSTNISHKQKIVKYFAKEGEFLLAHEIGNYTFQKLVSYSQKLVCKFFINNFQDVVQLELGFKVFKRCIQYLSPIKEDLINCLTLYSSLSTGIIGQLKALILNL</sequence>
<evidence type="ECO:0008006" key="5">
    <source>
        <dbReference type="Google" id="ProtNLM"/>
    </source>
</evidence>
<proteinExistence type="predicted"/>
<dbReference type="EMBL" id="ACOL01000183">
    <property type="protein sequence ID" value="EEQ81860.1"/>
    <property type="molecule type" value="Genomic_DNA"/>
</dbReference>
<dbReference type="InterPro" id="IPR011989">
    <property type="entry name" value="ARM-like"/>
</dbReference>
<dbReference type="OrthoDB" id="2191363at2759"/>
<dbReference type="HOGENOM" id="CLU_051716_0_0_1"/>
<keyword evidence="1" id="KW-0677">Repeat</keyword>
<accession>C4VA93</accession>
<dbReference type="InterPro" id="IPR016024">
    <property type="entry name" value="ARM-type_fold"/>
</dbReference>
<evidence type="ECO:0000256" key="2">
    <source>
        <dbReference type="PROSITE-ProRule" id="PRU00317"/>
    </source>
</evidence>
<dbReference type="OMA" id="KFLITHE"/>
<organism evidence="4">
    <name type="scientific">Vairimorpha ceranae (strain BRL01)</name>
    <name type="common">Microsporidian parasite</name>
    <name type="synonym">Nosema ceranae</name>
    <dbReference type="NCBI Taxonomy" id="578460"/>
    <lineage>
        <taxon>Eukaryota</taxon>
        <taxon>Fungi</taxon>
        <taxon>Fungi incertae sedis</taxon>
        <taxon>Microsporidia</taxon>
        <taxon>Nosematidae</taxon>
        <taxon>Vairimorpha</taxon>
    </lineage>
</organism>
<dbReference type="KEGG" id="nce:NCER_101541"/>
<protein>
    <recommendedName>
        <fullName evidence="5">PUM-HD domain-containing protein</fullName>
    </recommendedName>
</protein>
<name>C4VA93_VAIC1</name>
<evidence type="ECO:0000313" key="3">
    <source>
        <dbReference type="EMBL" id="EEQ81860.1"/>
    </source>
</evidence>
<dbReference type="Proteomes" id="UP000009082">
    <property type="component" value="Unassembled WGS sequence"/>
</dbReference>
<reference evidence="4" key="1">
    <citation type="journal article" date="2009" name="PLoS Pathog.">
        <title>Genomic analyses of the microsporidian Nosema ceranae, an emergent pathogen of honey bees.</title>
        <authorList>
            <person name="Cornman R.S."/>
            <person name="Chen Y.P."/>
            <person name="Schatz M.C."/>
            <person name="Street C."/>
            <person name="Zhao Y."/>
            <person name="Desany B."/>
            <person name="Egholm M."/>
            <person name="Hutchison S."/>
            <person name="Pettis J.S."/>
            <person name="Lipkin W.I."/>
            <person name="Evans J.D."/>
        </authorList>
    </citation>
    <scope>NUCLEOTIDE SEQUENCE [LARGE SCALE GENOMIC DNA]</scope>
    <source>
        <strain evidence="4">BRL01</strain>
    </source>
</reference>
<dbReference type="InParanoid" id="C4VA93"/>
<feature type="repeat" description="Pumilio" evidence="2">
    <location>
        <begin position="255"/>
        <end position="292"/>
    </location>
</feature>
<dbReference type="InterPro" id="IPR001313">
    <property type="entry name" value="Pumilio_RNA-bd_rpt"/>
</dbReference>
<dbReference type="GO" id="GO:0003723">
    <property type="term" value="F:RNA binding"/>
    <property type="evidence" value="ECO:0007669"/>
    <property type="project" value="InterPro"/>
</dbReference>
<dbReference type="VEuPathDB" id="MicrosporidiaDB:NCER_101541"/>
<evidence type="ECO:0000313" key="4">
    <source>
        <dbReference type="Proteomes" id="UP000009082"/>
    </source>
</evidence>
<dbReference type="AlphaFoldDB" id="C4VA93"/>
<evidence type="ECO:0000256" key="1">
    <source>
        <dbReference type="ARBA" id="ARBA00022737"/>
    </source>
</evidence>
<gene>
    <name evidence="3" type="ORF">NCER_101541</name>
</gene>